<dbReference type="EMBL" id="JBHSJO010000001">
    <property type="protein sequence ID" value="MFC5017347.1"/>
    <property type="molecule type" value="Genomic_DNA"/>
</dbReference>
<evidence type="ECO:0000313" key="1">
    <source>
        <dbReference type="EMBL" id="MFC5017347.1"/>
    </source>
</evidence>
<gene>
    <name evidence="1" type="ORF">ACFPRC_21050</name>
</gene>
<comment type="caution">
    <text evidence="1">The sequence shown here is derived from an EMBL/GenBank/DDBJ whole genome shotgun (WGS) entry which is preliminary data.</text>
</comment>
<protein>
    <submittedName>
        <fullName evidence="1">Uncharacterized protein</fullName>
    </submittedName>
</protein>
<keyword evidence="2" id="KW-1185">Reference proteome</keyword>
<sequence>MDALRLESLLRQLIAEDSFPLLGDTEWVGRAVARLTGGKNSWITDRALRQVATEGMAATTGL</sequence>
<accession>A0ABV9X0T8</accession>
<dbReference type="RefSeq" id="WP_328657798.1">
    <property type="nucleotide sequence ID" value="NZ_BAAATN010000009.1"/>
</dbReference>
<evidence type="ECO:0000313" key="2">
    <source>
        <dbReference type="Proteomes" id="UP001595855"/>
    </source>
</evidence>
<name>A0ABV9X0T8_9ACTN</name>
<organism evidence="1 2">
    <name type="scientific">Streptomyces lienomycini</name>
    <dbReference type="NCBI Taxonomy" id="284035"/>
    <lineage>
        <taxon>Bacteria</taxon>
        <taxon>Bacillati</taxon>
        <taxon>Actinomycetota</taxon>
        <taxon>Actinomycetes</taxon>
        <taxon>Kitasatosporales</taxon>
        <taxon>Streptomycetaceae</taxon>
        <taxon>Streptomyces</taxon>
    </lineage>
</organism>
<proteinExistence type="predicted"/>
<reference evidence="2" key="1">
    <citation type="journal article" date="2019" name="Int. J. Syst. Evol. Microbiol.">
        <title>The Global Catalogue of Microorganisms (GCM) 10K type strain sequencing project: providing services to taxonomists for standard genome sequencing and annotation.</title>
        <authorList>
            <consortium name="The Broad Institute Genomics Platform"/>
            <consortium name="The Broad Institute Genome Sequencing Center for Infectious Disease"/>
            <person name="Wu L."/>
            <person name="Ma J."/>
        </authorList>
    </citation>
    <scope>NUCLEOTIDE SEQUENCE [LARGE SCALE GENOMIC DNA]</scope>
    <source>
        <strain evidence="2">CGMCC 4.1542</strain>
    </source>
</reference>
<dbReference type="Proteomes" id="UP001595855">
    <property type="component" value="Unassembled WGS sequence"/>
</dbReference>